<name>A0A9X3I2J4_9FLAO</name>
<dbReference type="InterPro" id="IPR021365">
    <property type="entry name" value="DUF2891"/>
</dbReference>
<evidence type="ECO:0000313" key="2">
    <source>
        <dbReference type="Proteomes" id="UP001148482"/>
    </source>
</evidence>
<proteinExistence type="predicted"/>
<organism evidence="1 2">
    <name type="scientific">Salinimicrobium profundisediminis</name>
    <dbReference type="NCBI Taxonomy" id="2994553"/>
    <lineage>
        <taxon>Bacteria</taxon>
        <taxon>Pseudomonadati</taxon>
        <taxon>Bacteroidota</taxon>
        <taxon>Flavobacteriia</taxon>
        <taxon>Flavobacteriales</taxon>
        <taxon>Flavobacteriaceae</taxon>
        <taxon>Salinimicrobium</taxon>
    </lineage>
</organism>
<accession>A0A9X3I2J4</accession>
<dbReference type="Proteomes" id="UP001148482">
    <property type="component" value="Unassembled WGS sequence"/>
</dbReference>
<dbReference type="AlphaFoldDB" id="A0A9X3I2J4"/>
<keyword evidence="2" id="KW-1185">Reference proteome</keyword>
<sequence length="383" mass="43561">MKKKFLVIAAIAVIACKGNDEAPVTEGMETDSTLVDEAVAMLEPSQAVVLTVEEANKLAKLPLNCIGVEYPNKLNQTLSGAGDIGEPKELHPAFYGCFDWHSSVHAHWSLVSLLRKFPEMKKAEEIRETLKNSLTAENIRQEVKYFSREQEGSFERTYGWAWILKLAEELHTWEDPLAVELRENLQPLTDLMVQKFKEFLPKLNYSIRVGEHTNTAFALALAHDYAATTGAEDLRLLIEKRAKDYYLNDDNCPIEWEPGGFDFLSPCLAEVDIMRRVLPKKTFNLWMKDFLPQLQSKDFAMEVAEVSDRTDGKLVHLDGLNFSRAWVFYGLANQYPEQYGHLRTLANEHVAYSFPNLVGDSYEGGHWLGSFALYAIQESNKKM</sequence>
<dbReference type="EMBL" id="JAPJDA010000034">
    <property type="protein sequence ID" value="MCX2839704.1"/>
    <property type="molecule type" value="Genomic_DNA"/>
</dbReference>
<dbReference type="Pfam" id="PF11199">
    <property type="entry name" value="DUF2891"/>
    <property type="match status" value="1"/>
</dbReference>
<dbReference type="PROSITE" id="PS51257">
    <property type="entry name" value="PROKAR_LIPOPROTEIN"/>
    <property type="match status" value="1"/>
</dbReference>
<gene>
    <name evidence="1" type="ORF">OQ279_16285</name>
</gene>
<reference evidence="1" key="1">
    <citation type="submission" date="2022-11" db="EMBL/GenBank/DDBJ databases">
        <title>Salinimicrobium profundisediminis sp. nov., isolated from deep-sea sediment of the Mariana Trench.</title>
        <authorList>
            <person name="Fu H."/>
        </authorList>
    </citation>
    <scope>NUCLEOTIDE SEQUENCE</scope>
    <source>
        <strain evidence="1">MT39</strain>
    </source>
</reference>
<comment type="caution">
    <text evidence="1">The sequence shown here is derived from an EMBL/GenBank/DDBJ whole genome shotgun (WGS) entry which is preliminary data.</text>
</comment>
<dbReference type="RefSeq" id="WP_266071111.1">
    <property type="nucleotide sequence ID" value="NZ_JAPJDA010000034.1"/>
</dbReference>
<protein>
    <submittedName>
        <fullName evidence="1">DUF2891 domain-containing protein</fullName>
    </submittedName>
</protein>
<evidence type="ECO:0000313" key="1">
    <source>
        <dbReference type="EMBL" id="MCX2839704.1"/>
    </source>
</evidence>